<dbReference type="EMBL" id="KB870808">
    <property type="protein sequence ID" value="EOA29222.1"/>
    <property type="molecule type" value="Genomic_DNA"/>
</dbReference>
<dbReference type="PANTHER" id="PTHR34270:SF16">
    <property type="entry name" value="TRANSMEMBRANE PROTEIN"/>
    <property type="match status" value="1"/>
</dbReference>
<dbReference type="KEGG" id="crb:17887907"/>
<sequence length="73" mass="8426">MAMSKKISMLYFVLLLVFSFEAVTIKTETIISYDALRVNHAWGCSPKYPQFCQKTRVNPYTKPIPKNNEASQH</sequence>
<keyword evidence="3" id="KW-1185">Reference proteome</keyword>
<protein>
    <submittedName>
        <fullName evidence="2">Uncharacterized protein</fullName>
    </submittedName>
</protein>
<accession>R0G1E4</accession>
<reference evidence="3" key="1">
    <citation type="journal article" date="2013" name="Nat. Genet.">
        <title>The Capsella rubella genome and the genomic consequences of rapid mating system evolution.</title>
        <authorList>
            <person name="Slotte T."/>
            <person name="Hazzouri K.M."/>
            <person name="Agren J.A."/>
            <person name="Koenig D."/>
            <person name="Maumus F."/>
            <person name="Guo Y.L."/>
            <person name="Steige K."/>
            <person name="Platts A.E."/>
            <person name="Escobar J.S."/>
            <person name="Newman L.K."/>
            <person name="Wang W."/>
            <person name="Mandakova T."/>
            <person name="Vello E."/>
            <person name="Smith L.M."/>
            <person name="Henz S.R."/>
            <person name="Steffen J."/>
            <person name="Takuno S."/>
            <person name="Brandvain Y."/>
            <person name="Coop G."/>
            <person name="Andolfatto P."/>
            <person name="Hu T.T."/>
            <person name="Blanchette M."/>
            <person name="Clark R.M."/>
            <person name="Quesneville H."/>
            <person name="Nordborg M."/>
            <person name="Gaut B.S."/>
            <person name="Lysak M.A."/>
            <person name="Jenkins J."/>
            <person name="Grimwood J."/>
            <person name="Chapman J."/>
            <person name="Prochnik S."/>
            <person name="Shu S."/>
            <person name="Rokhsar D."/>
            <person name="Schmutz J."/>
            <person name="Weigel D."/>
            <person name="Wright S.I."/>
        </authorList>
    </citation>
    <scope>NUCLEOTIDE SEQUENCE [LARGE SCALE GENOMIC DNA]</scope>
    <source>
        <strain evidence="3">cv. Monte Gargano</strain>
    </source>
</reference>
<gene>
    <name evidence="2" type="ORF">CARUB_v10025500mg</name>
</gene>
<organism evidence="2 3">
    <name type="scientific">Capsella rubella</name>
    <dbReference type="NCBI Taxonomy" id="81985"/>
    <lineage>
        <taxon>Eukaryota</taxon>
        <taxon>Viridiplantae</taxon>
        <taxon>Streptophyta</taxon>
        <taxon>Embryophyta</taxon>
        <taxon>Tracheophyta</taxon>
        <taxon>Spermatophyta</taxon>
        <taxon>Magnoliopsida</taxon>
        <taxon>eudicotyledons</taxon>
        <taxon>Gunneridae</taxon>
        <taxon>Pentapetalae</taxon>
        <taxon>rosids</taxon>
        <taxon>malvids</taxon>
        <taxon>Brassicales</taxon>
        <taxon>Brassicaceae</taxon>
        <taxon>Camelineae</taxon>
        <taxon>Capsella</taxon>
    </lineage>
</organism>
<proteinExistence type="predicted"/>
<dbReference type="Proteomes" id="UP000029121">
    <property type="component" value="Unassembled WGS sequence"/>
</dbReference>
<dbReference type="OrthoDB" id="1057775at2759"/>
<evidence type="ECO:0000313" key="3">
    <source>
        <dbReference type="Proteomes" id="UP000029121"/>
    </source>
</evidence>
<dbReference type="STRING" id="81985.R0G1E4"/>
<feature type="signal peptide" evidence="1">
    <location>
        <begin position="1"/>
        <end position="24"/>
    </location>
</feature>
<dbReference type="AlphaFoldDB" id="R0G1E4"/>
<evidence type="ECO:0000313" key="2">
    <source>
        <dbReference type="EMBL" id="EOA29222.1"/>
    </source>
</evidence>
<keyword evidence="1" id="KW-0732">Signal</keyword>
<evidence type="ECO:0000256" key="1">
    <source>
        <dbReference type="SAM" id="SignalP"/>
    </source>
</evidence>
<name>R0G1E4_9BRAS</name>
<feature type="chain" id="PRO_5004340887" evidence="1">
    <location>
        <begin position="25"/>
        <end position="73"/>
    </location>
</feature>
<dbReference type="PANTHER" id="PTHR34270">
    <property type="entry name" value="PROTEIN RALF-LIKE 15-RELATED"/>
    <property type="match status" value="1"/>
</dbReference>